<reference evidence="2 3" key="1">
    <citation type="submission" date="2018-10" db="EMBL/GenBank/DDBJ databases">
        <title>Phylogenomics of Brevibacillus.</title>
        <authorList>
            <person name="Dunlap C."/>
        </authorList>
    </citation>
    <scope>NUCLEOTIDE SEQUENCE [LARGE SCALE GENOMIC DNA]</scope>
    <source>
        <strain evidence="2 3">DSM 100115</strain>
    </source>
</reference>
<sequence>MKKKVRSLWKNKSLIIEWLFILTIIVGLFWLFKSCTLFKIGLSIDNWNHYWIKSWYWLLAIYWIEIVLVAFVWDLLWYRLHIQVRTFYNKFSHLWIKKKWLLIRLIRFKYGFSKLHHHMRIAFYFGGSSKDRTKMLDYVVIPTPFDLFKIVFSFILGKASILAVILTLLTYNNSMLSTIQNTIINLWNQKVNFFWNNLTKLSALVVLVLIIFLWYFISRRGIVRRSVAQANRKKLEEVILLHRKLSHYAIEIILKGAENLEYAIDCYDMLVDYWTYKKFPNASKVGYSGHLWYKWSYLESEYFKFKDIDEIEQFTKEIENINSPDYKDIYRWFSKYKYELNVASVKLLFSSIDKLDHLLFTKIGFEELVKAPEKYSNAFDTDLPEQYNSKTIQEEREFFKKYVLEERIINGFELIFTLYRYLIVLENILHIESDKIGRGIRIFTGKE</sequence>
<feature type="transmembrane region" description="Helical" evidence="1">
    <location>
        <begin position="12"/>
        <end position="32"/>
    </location>
</feature>
<dbReference type="AlphaFoldDB" id="A0A3M8B6V5"/>
<protein>
    <submittedName>
        <fullName evidence="2">Uncharacterized protein</fullName>
    </submittedName>
</protein>
<comment type="caution">
    <text evidence="2">The sequence shown here is derived from an EMBL/GenBank/DDBJ whole genome shotgun (WGS) entry which is preliminary data.</text>
</comment>
<dbReference type="Proteomes" id="UP000268829">
    <property type="component" value="Unassembled WGS sequence"/>
</dbReference>
<evidence type="ECO:0000256" key="1">
    <source>
        <dbReference type="SAM" id="Phobius"/>
    </source>
</evidence>
<organism evidence="2 3">
    <name type="scientific">Brevibacillus gelatini</name>
    <dbReference type="NCBI Taxonomy" id="1655277"/>
    <lineage>
        <taxon>Bacteria</taxon>
        <taxon>Bacillati</taxon>
        <taxon>Bacillota</taxon>
        <taxon>Bacilli</taxon>
        <taxon>Bacillales</taxon>
        <taxon>Paenibacillaceae</taxon>
        <taxon>Brevibacillus</taxon>
    </lineage>
</organism>
<dbReference type="EMBL" id="RHHS01000014">
    <property type="protein sequence ID" value="RNB59159.1"/>
    <property type="molecule type" value="Genomic_DNA"/>
</dbReference>
<name>A0A3M8B6V5_9BACL</name>
<evidence type="ECO:0000313" key="2">
    <source>
        <dbReference type="EMBL" id="RNB59159.1"/>
    </source>
</evidence>
<evidence type="ECO:0000313" key="3">
    <source>
        <dbReference type="Proteomes" id="UP000268829"/>
    </source>
</evidence>
<dbReference type="OrthoDB" id="3034150at2"/>
<accession>A0A3M8B6V5</accession>
<keyword evidence="1" id="KW-0472">Membrane</keyword>
<keyword evidence="1" id="KW-0812">Transmembrane</keyword>
<proteinExistence type="predicted"/>
<keyword evidence="3" id="KW-1185">Reference proteome</keyword>
<gene>
    <name evidence="2" type="ORF">EDM57_05225</name>
</gene>
<keyword evidence="1" id="KW-1133">Transmembrane helix</keyword>
<dbReference type="RefSeq" id="WP_122903716.1">
    <property type="nucleotide sequence ID" value="NZ_RHHS01000014.1"/>
</dbReference>
<feature type="transmembrane region" description="Helical" evidence="1">
    <location>
        <begin position="198"/>
        <end position="217"/>
    </location>
</feature>
<feature type="transmembrane region" description="Helical" evidence="1">
    <location>
        <begin position="55"/>
        <end position="78"/>
    </location>
</feature>
<feature type="transmembrane region" description="Helical" evidence="1">
    <location>
        <begin position="150"/>
        <end position="171"/>
    </location>
</feature>